<evidence type="ECO:0000313" key="2">
    <source>
        <dbReference type="EMBL" id="OGY16523.1"/>
    </source>
</evidence>
<accession>A0A1G1VME1</accession>
<keyword evidence="1" id="KW-0472">Membrane</keyword>
<dbReference type="Proteomes" id="UP000179069">
    <property type="component" value="Unassembled WGS sequence"/>
</dbReference>
<feature type="transmembrane region" description="Helical" evidence="1">
    <location>
        <begin position="15"/>
        <end position="35"/>
    </location>
</feature>
<gene>
    <name evidence="2" type="ORF">A2785_02925</name>
</gene>
<proteinExistence type="predicted"/>
<keyword evidence="1" id="KW-1133">Transmembrane helix</keyword>
<comment type="caution">
    <text evidence="2">The sequence shown here is derived from an EMBL/GenBank/DDBJ whole genome shotgun (WGS) entry which is preliminary data.</text>
</comment>
<organism evidence="2 3">
    <name type="scientific">Candidatus Chisholmbacteria bacterium RIFCSPHIGHO2_01_FULL_49_18</name>
    <dbReference type="NCBI Taxonomy" id="1797590"/>
    <lineage>
        <taxon>Bacteria</taxon>
        <taxon>Candidatus Chisholmiibacteriota</taxon>
    </lineage>
</organism>
<sequence>MAESLTHFLDHHHRLGFLFILLMLATIPLFVWALYQPKQFETQAYYPGKCAVPKIPRTRICSTQWALQIDNQGCRLFVCQDSL</sequence>
<dbReference type="EMBL" id="MHCI01000014">
    <property type="protein sequence ID" value="OGY16523.1"/>
    <property type="molecule type" value="Genomic_DNA"/>
</dbReference>
<name>A0A1G1VME1_9BACT</name>
<evidence type="ECO:0000256" key="1">
    <source>
        <dbReference type="SAM" id="Phobius"/>
    </source>
</evidence>
<protein>
    <submittedName>
        <fullName evidence="2">Uncharacterized protein</fullName>
    </submittedName>
</protein>
<keyword evidence="1" id="KW-0812">Transmembrane</keyword>
<dbReference type="AlphaFoldDB" id="A0A1G1VME1"/>
<reference evidence="2 3" key="1">
    <citation type="journal article" date="2016" name="Nat. Commun.">
        <title>Thousands of microbial genomes shed light on interconnected biogeochemical processes in an aquifer system.</title>
        <authorList>
            <person name="Anantharaman K."/>
            <person name="Brown C.T."/>
            <person name="Hug L.A."/>
            <person name="Sharon I."/>
            <person name="Castelle C.J."/>
            <person name="Probst A.J."/>
            <person name="Thomas B.C."/>
            <person name="Singh A."/>
            <person name="Wilkins M.J."/>
            <person name="Karaoz U."/>
            <person name="Brodie E.L."/>
            <person name="Williams K.H."/>
            <person name="Hubbard S.S."/>
            <person name="Banfield J.F."/>
        </authorList>
    </citation>
    <scope>NUCLEOTIDE SEQUENCE [LARGE SCALE GENOMIC DNA]</scope>
</reference>
<evidence type="ECO:0000313" key="3">
    <source>
        <dbReference type="Proteomes" id="UP000179069"/>
    </source>
</evidence>